<dbReference type="EMBL" id="RIBY02000001">
    <property type="protein sequence ID" value="KAH9845815.1"/>
    <property type="molecule type" value="Genomic_DNA"/>
</dbReference>
<keyword evidence="3" id="KW-1185">Reference proteome</keyword>
<feature type="region of interest" description="Disordered" evidence="1">
    <location>
        <begin position="39"/>
        <end position="61"/>
    </location>
</feature>
<reference evidence="2 3" key="2">
    <citation type="journal article" date="2021" name="Curr. Genet.">
        <title>Genetic response to nitrogen starvation in the aggressive Eucalyptus foliar pathogen Teratosphaeria destructans.</title>
        <authorList>
            <person name="Havenga M."/>
            <person name="Wingfield B.D."/>
            <person name="Wingfield M.J."/>
            <person name="Dreyer L.L."/>
            <person name="Roets F."/>
            <person name="Aylward J."/>
        </authorList>
    </citation>
    <scope>NUCLEOTIDE SEQUENCE [LARGE SCALE GENOMIC DNA]</scope>
    <source>
        <strain evidence="2">CMW44962</strain>
    </source>
</reference>
<comment type="caution">
    <text evidence="2">The sequence shown here is derived from an EMBL/GenBank/DDBJ whole genome shotgun (WGS) entry which is preliminary data.</text>
</comment>
<protein>
    <submittedName>
        <fullName evidence="2">Uncharacterized protein</fullName>
    </submittedName>
</protein>
<sequence length="61" mass="6709">MDRIADRIVNHALNYVVITPRPSWNPVLPKSSIVKRFSRPAGQPASQLAGQLIRDTLGTGQ</sequence>
<reference evidence="2 3" key="1">
    <citation type="journal article" date="2018" name="IMA Fungus">
        <title>IMA Genome-F 10: Nine draft genome sequences of Claviceps purpurea s.lat., including C. arundinis, C. humidiphila, and C. cf. spartinae, pseudomolecules for the pitch canker pathogen Fusarium circinatum, draft genome of Davidsoniella eucalypti, Grosmannia galeiformis, Quambalaria eucalypti, and Teratosphaeria destructans.</title>
        <authorList>
            <person name="Wingfield B.D."/>
            <person name="Liu M."/>
            <person name="Nguyen H.D."/>
            <person name="Lane F.A."/>
            <person name="Morgan S.W."/>
            <person name="De Vos L."/>
            <person name="Wilken P.M."/>
            <person name="Duong T.A."/>
            <person name="Aylward J."/>
            <person name="Coetzee M.P."/>
            <person name="Dadej K."/>
            <person name="De Beer Z.W."/>
            <person name="Findlay W."/>
            <person name="Havenga M."/>
            <person name="Kolarik M."/>
            <person name="Menzies J.G."/>
            <person name="Naidoo K."/>
            <person name="Pochopski O."/>
            <person name="Shoukouhi P."/>
            <person name="Santana Q.C."/>
            <person name="Seifert K.A."/>
            <person name="Soal N."/>
            <person name="Steenkamp E.T."/>
            <person name="Tatham C.T."/>
            <person name="van der Nest M.A."/>
            <person name="Wingfield M.J."/>
        </authorList>
    </citation>
    <scope>NUCLEOTIDE SEQUENCE [LARGE SCALE GENOMIC DNA]</scope>
    <source>
        <strain evidence="2">CMW44962</strain>
    </source>
</reference>
<accession>A0A9W7T2R3</accession>
<gene>
    <name evidence="2" type="ORF">Tdes44962_MAKER00025</name>
</gene>
<evidence type="ECO:0000313" key="3">
    <source>
        <dbReference type="Proteomes" id="UP001138500"/>
    </source>
</evidence>
<evidence type="ECO:0000256" key="1">
    <source>
        <dbReference type="SAM" id="MobiDB-lite"/>
    </source>
</evidence>
<dbReference type="Proteomes" id="UP001138500">
    <property type="component" value="Unassembled WGS sequence"/>
</dbReference>
<proteinExistence type="predicted"/>
<name>A0A9W7T2R3_9PEZI</name>
<dbReference type="AlphaFoldDB" id="A0A9W7T2R3"/>
<evidence type="ECO:0000313" key="2">
    <source>
        <dbReference type="EMBL" id="KAH9845815.1"/>
    </source>
</evidence>
<organism evidence="2 3">
    <name type="scientific">Teratosphaeria destructans</name>
    <dbReference type="NCBI Taxonomy" id="418781"/>
    <lineage>
        <taxon>Eukaryota</taxon>
        <taxon>Fungi</taxon>
        <taxon>Dikarya</taxon>
        <taxon>Ascomycota</taxon>
        <taxon>Pezizomycotina</taxon>
        <taxon>Dothideomycetes</taxon>
        <taxon>Dothideomycetidae</taxon>
        <taxon>Mycosphaerellales</taxon>
        <taxon>Teratosphaeriaceae</taxon>
        <taxon>Teratosphaeria</taxon>
    </lineage>
</organism>